<name>A0ABR2GYC9_9EUKA</name>
<sequence length="189" mass="21685">MKGLSIHLLSFRLNSQIISQNDKVRVSITTIPEHNKQSFVINSKDIHQCHHFFNINITDQTKKIIFVFRRKNFLQGDPIIASAIVHSDQFPKLRDDATNTEVKRVEIFEPLSNIPGNFNTNEKRKLFGQMQIQFSLENPFENTNIFTKTIIYNAGKNHNGEGYSKVGSTNADENANQNENNSLFVDVDF</sequence>
<reference evidence="1 2" key="1">
    <citation type="submission" date="2024-04" db="EMBL/GenBank/DDBJ databases">
        <title>Tritrichomonas musculus Genome.</title>
        <authorList>
            <person name="Alves-Ferreira E."/>
            <person name="Grigg M."/>
            <person name="Lorenzi H."/>
            <person name="Galac M."/>
        </authorList>
    </citation>
    <scope>NUCLEOTIDE SEQUENCE [LARGE SCALE GENOMIC DNA]</scope>
    <source>
        <strain evidence="1 2">EAF2021</strain>
    </source>
</reference>
<keyword evidence="2" id="KW-1185">Reference proteome</keyword>
<dbReference type="EMBL" id="JAPFFF010000053">
    <property type="protein sequence ID" value="KAK8838957.1"/>
    <property type="molecule type" value="Genomic_DNA"/>
</dbReference>
<comment type="caution">
    <text evidence="1">The sequence shown here is derived from an EMBL/GenBank/DDBJ whole genome shotgun (WGS) entry which is preliminary data.</text>
</comment>
<evidence type="ECO:0000313" key="2">
    <source>
        <dbReference type="Proteomes" id="UP001470230"/>
    </source>
</evidence>
<proteinExistence type="predicted"/>
<gene>
    <name evidence="1" type="ORF">M9Y10_032417</name>
</gene>
<protein>
    <submittedName>
        <fullName evidence="1">Uncharacterized protein</fullName>
    </submittedName>
</protein>
<dbReference type="Proteomes" id="UP001470230">
    <property type="component" value="Unassembled WGS sequence"/>
</dbReference>
<accession>A0ABR2GYC9</accession>
<evidence type="ECO:0000313" key="1">
    <source>
        <dbReference type="EMBL" id="KAK8838957.1"/>
    </source>
</evidence>
<organism evidence="1 2">
    <name type="scientific">Tritrichomonas musculus</name>
    <dbReference type="NCBI Taxonomy" id="1915356"/>
    <lineage>
        <taxon>Eukaryota</taxon>
        <taxon>Metamonada</taxon>
        <taxon>Parabasalia</taxon>
        <taxon>Tritrichomonadida</taxon>
        <taxon>Tritrichomonadidae</taxon>
        <taxon>Tritrichomonas</taxon>
    </lineage>
</organism>